<dbReference type="RefSeq" id="WP_110853277.1">
    <property type="nucleotide sequence ID" value="NZ_QKLZ01000012.1"/>
</dbReference>
<dbReference type="InterPro" id="IPR000653">
    <property type="entry name" value="DegT/StrS_aminotransferase"/>
</dbReference>
<dbReference type="Gene3D" id="3.40.640.10">
    <property type="entry name" value="Type I PLP-dependent aspartate aminotransferase-like (Major domain)"/>
    <property type="match status" value="1"/>
</dbReference>
<gene>
    <name evidence="5" type="ORF">SAMN05216184_11282</name>
</gene>
<dbReference type="GO" id="GO:0000271">
    <property type="term" value="P:polysaccharide biosynthetic process"/>
    <property type="evidence" value="ECO:0007669"/>
    <property type="project" value="TreeGrafter"/>
</dbReference>
<dbReference type="InterPro" id="IPR015422">
    <property type="entry name" value="PyrdxlP-dep_Trfase_small"/>
</dbReference>
<evidence type="ECO:0000313" key="5">
    <source>
        <dbReference type="EMBL" id="SSA45223.1"/>
    </source>
</evidence>
<name>A0A2Y9C7D6_9MICO</name>
<dbReference type="InterPro" id="IPR015424">
    <property type="entry name" value="PyrdxlP-dep_Trfase"/>
</dbReference>
<protein>
    <submittedName>
        <fullName evidence="5">dTDP-4-amino-4,6-dideoxygalactose transaminase</fullName>
    </submittedName>
</protein>
<dbReference type="PANTHER" id="PTHR30244:SF34">
    <property type="entry name" value="DTDP-4-AMINO-4,6-DIDEOXYGALACTOSE TRANSAMINASE"/>
    <property type="match status" value="1"/>
</dbReference>
<proteinExistence type="inferred from homology"/>
<evidence type="ECO:0000256" key="1">
    <source>
        <dbReference type="ARBA" id="ARBA00001933"/>
    </source>
</evidence>
<dbReference type="InterPro" id="IPR015421">
    <property type="entry name" value="PyrdxlP-dep_Trfase_major"/>
</dbReference>
<organism evidence="5 6">
    <name type="scientific">Georgenia satyanarayanai</name>
    <dbReference type="NCBI Taxonomy" id="860221"/>
    <lineage>
        <taxon>Bacteria</taxon>
        <taxon>Bacillati</taxon>
        <taxon>Actinomycetota</taxon>
        <taxon>Actinomycetes</taxon>
        <taxon>Micrococcales</taxon>
        <taxon>Bogoriellaceae</taxon>
        <taxon>Georgenia</taxon>
    </lineage>
</organism>
<dbReference type="SUPFAM" id="SSF53383">
    <property type="entry name" value="PLP-dependent transferases"/>
    <property type="match status" value="1"/>
</dbReference>
<dbReference type="CDD" id="cd00616">
    <property type="entry name" value="AHBA_syn"/>
    <property type="match status" value="1"/>
</dbReference>
<keyword evidence="6" id="KW-1185">Reference proteome</keyword>
<dbReference type="GO" id="GO:0008483">
    <property type="term" value="F:transaminase activity"/>
    <property type="evidence" value="ECO:0007669"/>
    <property type="project" value="TreeGrafter"/>
</dbReference>
<dbReference type="EMBL" id="UETB01000012">
    <property type="protein sequence ID" value="SSA45223.1"/>
    <property type="molecule type" value="Genomic_DNA"/>
</dbReference>
<dbReference type="GO" id="GO:0030170">
    <property type="term" value="F:pyridoxal phosphate binding"/>
    <property type="evidence" value="ECO:0007669"/>
    <property type="project" value="TreeGrafter"/>
</dbReference>
<comment type="similarity">
    <text evidence="4">Belongs to the DegT/DnrJ/EryC1 family.</text>
</comment>
<dbReference type="Proteomes" id="UP000250222">
    <property type="component" value="Unassembled WGS sequence"/>
</dbReference>
<dbReference type="OrthoDB" id="9804264at2"/>
<evidence type="ECO:0000313" key="6">
    <source>
        <dbReference type="Proteomes" id="UP000250222"/>
    </source>
</evidence>
<feature type="active site" description="Proton acceptor" evidence="2">
    <location>
        <position position="189"/>
    </location>
</feature>
<dbReference type="PIRSF" id="PIRSF000390">
    <property type="entry name" value="PLP_StrS"/>
    <property type="match status" value="1"/>
</dbReference>
<keyword evidence="3 4" id="KW-0663">Pyridoxal phosphate</keyword>
<accession>A0A2Y9C7D6</accession>
<evidence type="ECO:0000256" key="2">
    <source>
        <dbReference type="PIRSR" id="PIRSR000390-1"/>
    </source>
</evidence>
<evidence type="ECO:0000256" key="3">
    <source>
        <dbReference type="PIRSR" id="PIRSR000390-2"/>
    </source>
</evidence>
<feature type="modified residue" description="N6-(pyridoxal phosphate)lysine" evidence="3">
    <location>
        <position position="189"/>
    </location>
</feature>
<dbReference type="AlphaFoldDB" id="A0A2Y9C7D6"/>
<sequence length="388" mass="41584">MNDRILLSPPDTGPAEEEAVLRALRGGWVAPLGPEVDAFEEEIAAYTGRKHAVALSSGTAALHLGLLNFGVGPGDVVVTATMTFAATANAIIYTGAEPVFVDCDETGNIDVDLLDHAISDLQAKGRRVAAIVPVDLLGKVANYEGIVEIAARAGVPVLSDAAESLGAWRNGRPAGSFGDASILSFNGNKVMTTSGGGMLLTDDADIASRTRYLATQARQPVIHYEHLDVGYNYRLSNILAALGRAQLARLDSMIERRRQHRLWYRELTDKIPNSRVFGIPDGSEGGDTRDNFWLTSIILTPPDGSATAGLIAHLAKHGIEARPLWKPMHLQPAFSHAHSYRTGMAESLFQTGVSLPSGSAMTTDHTSRIEAALSAYSKQSRWLDHVQA</sequence>
<evidence type="ECO:0000256" key="4">
    <source>
        <dbReference type="RuleBase" id="RU004508"/>
    </source>
</evidence>
<comment type="cofactor">
    <cofactor evidence="1">
        <name>pyridoxal 5'-phosphate</name>
        <dbReference type="ChEBI" id="CHEBI:597326"/>
    </cofactor>
</comment>
<dbReference type="Pfam" id="PF01041">
    <property type="entry name" value="DegT_DnrJ_EryC1"/>
    <property type="match status" value="1"/>
</dbReference>
<reference evidence="5 6" key="1">
    <citation type="submission" date="2016-10" db="EMBL/GenBank/DDBJ databases">
        <authorList>
            <person name="Cai Z."/>
        </authorList>
    </citation>
    <scope>NUCLEOTIDE SEQUENCE [LARGE SCALE GENOMIC DNA]</scope>
    <source>
        <strain evidence="5 6">CGMCC 1.10826</strain>
    </source>
</reference>
<dbReference type="PANTHER" id="PTHR30244">
    <property type="entry name" value="TRANSAMINASE"/>
    <property type="match status" value="1"/>
</dbReference>
<dbReference type="Gene3D" id="3.90.1150.10">
    <property type="entry name" value="Aspartate Aminotransferase, domain 1"/>
    <property type="match status" value="1"/>
</dbReference>